<gene>
    <name evidence="2" type="ORF">MES4922_130154</name>
</gene>
<name>A0ABM9DGR7_9HYPH</name>
<dbReference type="EMBL" id="CAKXZS010000005">
    <property type="protein sequence ID" value="CAH2395776.1"/>
    <property type="molecule type" value="Genomic_DNA"/>
</dbReference>
<accession>A0ABM9DGR7</accession>
<proteinExistence type="predicted"/>
<evidence type="ECO:0000256" key="1">
    <source>
        <dbReference type="SAM" id="SignalP"/>
    </source>
</evidence>
<evidence type="ECO:0000313" key="3">
    <source>
        <dbReference type="Proteomes" id="UP001152604"/>
    </source>
</evidence>
<reference evidence="2" key="1">
    <citation type="submission" date="2022-03" db="EMBL/GenBank/DDBJ databases">
        <authorList>
            <person name="Brunel B."/>
        </authorList>
    </citation>
    <scope>NUCLEOTIDE SEQUENCE</scope>
    <source>
        <strain evidence="2">STM4922sample</strain>
    </source>
</reference>
<protein>
    <submittedName>
        <fullName evidence="2">Uncharacterized protein</fullName>
    </submittedName>
</protein>
<feature type="chain" id="PRO_5045115348" evidence="1">
    <location>
        <begin position="22"/>
        <end position="62"/>
    </location>
</feature>
<keyword evidence="3" id="KW-1185">Reference proteome</keyword>
<feature type="signal peptide" evidence="1">
    <location>
        <begin position="1"/>
        <end position="21"/>
    </location>
</feature>
<comment type="caution">
    <text evidence="2">The sequence shown here is derived from an EMBL/GenBank/DDBJ whole genome shotgun (WGS) entry which is preliminary data.</text>
</comment>
<dbReference type="Proteomes" id="UP001152604">
    <property type="component" value="Unassembled WGS sequence"/>
</dbReference>
<organism evidence="2 3">
    <name type="scientific">Mesorhizobium ventifaucium</name>
    <dbReference type="NCBI Taxonomy" id="666020"/>
    <lineage>
        <taxon>Bacteria</taxon>
        <taxon>Pseudomonadati</taxon>
        <taxon>Pseudomonadota</taxon>
        <taxon>Alphaproteobacteria</taxon>
        <taxon>Hyphomicrobiales</taxon>
        <taxon>Phyllobacteriaceae</taxon>
        <taxon>Mesorhizobium</taxon>
    </lineage>
</organism>
<evidence type="ECO:0000313" key="2">
    <source>
        <dbReference type="EMBL" id="CAH2395776.1"/>
    </source>
</evidence>
<keyword evidence="1" id="KW-0732">Signal</keyword>
<sequence length="62" mass="7001">MNMWPARVLLLALLVAWPAHSHDAAHDERLLMIAPAPNRILVDRRPSDRVWGRQPAGAERGQ</sequence>